<organism evidence="2 3">
    <name type="scientific">Cryptococcus deuterogattii Ram5</name>
    <dbReference type="NCBI Taxonomy" id="1296110"/>
    <lineage>
        <taxon>Eukaryota</taxon>
        <taxon>Fungi</taxon>
        <taxon>Dikarya</taxon>
        <taxon>Basidiomycota</taxon>
        <taxon>Agaricomycotina</taxon>
        <taxon>Tremellomycetes</taxon>
        <taxon>Tremellales</taxon>
        <taxon>Cryptococcaceae</taxon>
        <taxon>Cryptococcus</taxon>
        <taxon>Cryptococcus gattii species complex</taxon>
    </lineage>
</organism>
<keyword evidence="3" id="KW-1185">Reference proteome</keyword>
<evidence type="ECO:0000256" key="1">
    <source>
        <dbReference type="SAM" id="SignalP"/>
    </source>
</evidence>
<keyword evidence="1" id="KW-0732">Signal</keyword>
<proteinExistence type="predicted"/>
<evidence type="ECO:0000313" key="2">
    <source>
        <dbReference type="EMBL" id="KIR38790.1"/>
    </source>
</evidence>
<dbReference type="AlphaFoldDB" id="A0A0D0V1H3"/>
<evidence type="ECO:0008006" key="4">
    <source>
        <dbReference type="Google" id="ProtNLM"/>
    </source>
</evidence>
<dbReference type="HOGENOM" id="CLU_2704723_0_0_1"/>
<feature type="chain" id="PRO_5002235147" description="Secreted protein" evidence="1">
    <location>
        <begin position="21"/>
        <end position="73"/>
    </location>
</feature>
<dbReference type="Proteomes" id="UP000053392">
    <property type="component" value="Unassembled WGS sequence"/>
</dbReference>
<reference evidence="2 3" key="1">
    <citation type="submission" date="2015-01" db="EMBL/GenBank/DDBJ databases">
        <title>The Genome Sequence of Cryptococcus gattii Ram5.</title>
        <authorList>
            <consortium name="The Broad Institute Genomics Platform"/>
            <person name="Cuomo C."/>
            <person name="Litvintseva A."/>
            <person name="Chen Y."/>
            <person name="Heitman J."/>
            <person name="Sun S."/>
            <person name="Springer D."/>
            <person name="Dromer F."/>
            <person name="Young S."/>
            <person name="Zeng Q."/>
            <person name="Gargeya S."/>
            <person name="Abouelleil A."/>
            <person name="Alvarado L."/>
            <person name="Chapman S.B."/>
            <person name="Gainer-Dewar J."/>
            <person name="Goldberg J."/>
            <person name="Griggs A."/>
            <person name="Gujja S."/>
            <person name="Hansen M."/>
            <person name="Howarth C."/>
            <person name="Imamovic A."/>
            <person name="Larimer J."/>
            <person name="Murphy C."/>
            <person name="Naylor J."/>
            <person name="Pearson M."/>
            <person name="Priest M."/>
            <person name="Roberts A."/>
            <person name="Saif S."/>
            <person name="Shea T."/>
            <person name="Sykes S."/>
            <person name="Wortman J."/>
            <person name="Nusbaum C."/>
            <person name="Birren B."/>
        </authorList>
    </citation>
    <scope>NUCLEOTIDE SEQUENCE [LARGE SCALE GENOMIC DNA]</scope>
    <source>
        <strain evidence="2 3">Ram5</strain>
    </source>
</reference>
<gene>
    <name evidence="2" type="ORF">I313_05428</name>
</gene>
<name>A0A0D0V1H3_9TREE</name>
<dbReference type="EMBL" id="KN847909">
    <property type="protein sequence ID" value="KIR38790.1"/>
    <property type="molecule type" value="Genomic_DNA"/>
</dbReference>
<sequence>MILKAVAFILLVLRPPTCKTYRPLLLWPLSRDHSLYQTTRCQLFLELKDPLRLLPVRLLPTTTPGGIHATLVH</sequence>
<accession>A0A0D0V1H3</accession>
<feature type="signal peptide" evidence="1">
    <location>
        <begin position="1"/>
        <end position="20"/>
    </location>
</feature>
<protein>
    <recommendedName>
        <fullName evidence="4">Secreted protein</fullName>
    </recommendedName>
</protein>
<evidence type="ECO:0000313" key="3">
    <source>
        <dbReference type="Proteomes" id="UP000053392"/>
    </source>
</evidence>